<organism evidence="3 4">
    <name type="scientific">Cytobacillus purgationiresistens</name>
    <dbReference type="NCBI Taxonomy" id="863449"/>
    <lineage>
        <taxon>Bacteria</taxon>
        <taxon>Bacillati</taxon>
        <taxon>Bacillota</taxon>
        <taxon>Bacilli</taxon>
        <taxon>Bacillales</taxon>
        <taxon>Bacillaceae</taxon>
        <taxon>Cytobacillus</taxon>
    </lineage>
</organism>
<protein>
    <submittedName>
        <fullName evidence="3">Uncharacterized protein YpmB</fullName>
    </submittedName>
</protein>
<dbReference type="Pfam" id="PF03413">
    <property type="entry name" value="PepSY"/>
    <property type="match status" value="1"/>
</dbReference>
<feature type="domain" description="Cell wall elongation regulator TseB-like" evidence="2">
    <location>
        <begin position="36"/>
        <end position="80"/>
    </location>
</feature>
<accession>A0ABU0AIG0</accession>
<evidence type="ECO:0000259" key="1">
    <source>
        <dbReference type="Pfam" id="PF03413"/>
    </source>
</evidence>
<dbReference type="RefSeq" id="WP_307475944.1">
    <property type="nucleotide sequence ID" value="NZ_JAUSUB010000012.1"/>
</dbReference>
<name>A0ABU0AIG0_9BACI</name>
<keyword evidence="4" id="KW-1185">Reference proteome</keyword>
<dbReference type="SUPFAM" id="SSF54403">
    <property type="entry name" value="Cystatin/monellin"/>
    <property type="match status" value="2"/>
</dbReference>
<dbReference type="Pfam" id="PF17881">
    <property type="entry name" value="TseB"/>
    <property type="match status" value="1"/>
</dbReference>
<evidence type="ECO:0000259" key="2">
    <source>
        <dbReference type="Pfam" id="PF17881"/>
    </source>
</evidence>
<dbReference type="Gene3D" id="3.10.450.40">
    <property type="match status" value="2"/>
</dbReference>
<sequence length="158" mass="18105">MKKTIIISVVALLIIIGVAVKIYFNAVDPVREAEEKALKRAQEELNITDVNRFTIYNGNESIYILDGQRKDGEDVYAWVPEKDGKIIVKKKSEGITKEEALQTLLNEKNPKEIISIRIGMESNIPLWEIAYRTEGDLLNYYMIDFETGKTKLKIIENL</sequence>
<feature type="domain" description="PepSY" evidence="1">
    <location>
        <begin position="95"/>
        <end position="149"/>
    </location>
</feature>
<comment type="caution">
    <text evidence="3">The sequence shown here is derived from an EMBL/GenBank/DDBJ whole genome shotgun (WGS) entry which is preliminary data.</text>
</comment>
<reference evidence="3 4" key="1">
    <citation type="submission" date="2023-07" db="EMBL/GenBank/DDBJ databases">
        <title>Genomic Encyclopedia of Type Strains, Phase IV (KMG-IV): sequencing the most valuable type-strain genomes for metagenomic binning, comparative biology and taxonomic classification.</title>
        <authorList>
            <person name="Goeker M."/>
        </authorList>
    </citation>
    <scope>NUCLEOTIDE SEQUENCE [LARGE SCALE GENOMIC DNA]</scope>
    <source>
        <strain evidence="3 4">DSM 23494</strain>
    </source>
</reference>
<dbReference type="InterPro" id="IPR041401">
    <property type="entry name" value="TseB-like_dom"/>
</dbReference>
<dbReference type="Proteomes" id="UP001238088">
    <property type="component" value="Unassembled WGS sequence"/>
</dbReference>
<dbReference type="EMBL" id="JAUSUB010000012">
    <property type="protein sequence ID" value="MDQ0271048.1"/>
    <property type="molecule type" value="Genomic_DNA"/>
</dbReference>
<proteinExistence type="predicted"/>
<dbReference type="InterPro" id="IPR025711">
    <property type="entry name" value="PepSY"/>
</dbReference>
<gene>
    <name evidence="3" type="ORF">J2S17_002935</name>
</gene>
<dbReference type="InterPro" id="IPR046350">
    <property type="entry name" value="Cystatin_sf"/>
</dbReference>
<evidence type="ECO:0000313" key="4">
    <source>
        <dbReference type="Proteomes" id="UP001238088"/>
    </source>
</evidence>
<evidence type="ECO:0000313" key="3">
    <source>
        <dbReference type="EMBL" id="MDQ0271048.1"/>
    </source>
</evidence>